<protein>
    <submittedName>
        <fullName evidence="1">Predicted protein</fullName>
    </submittedName>
</protein>
<gene>
    <name evidence="1" type="ORF">HCEG_01587</name>
</gene>
<reference evidence="2" key="1">
    <citation type="submission" date="2008-07" db="EMBL/GenBank/DDBJ databases">
        <title>Annotation of Ajellomyces capsulatus strain H88.</title>
        <authorList>
            <person name="Champion M."/>
            <person name="Cuomo C."/>
            <person name="Ma L.-J."/>
            <person name="Henn M.R."/>
            <person name="Sil A."/>
            <person name="Goldman B."/>
            <person name="Young S.K."/>
            <person name="Kodira C.D."/>
            <person name="Zeng Q."/>
            <person name="Koehrsen M."/>
            <person name="Alvarado L."/>
            <person name="Berlin A."/>
            <person name="Borenstein D."/>
            <person name="Chen Z."/>
            <person name="Engels R."/>
            <person name="Freedman E."/>
            <person name="Gellesch M."/>
            <person name="Goldberg J."/>
            <person name="Griggs A."/>
            <person name="Gujja S."/>
            <person name="Heiman D."/>
            <person name="Hepburn T."/>
            <person name="Howarth C."/>
            <person name="Jen D."/>
            <person name="Larson L."/>
            <person name="Lewis B."/>
            <person name="Mehta T."/>
            <person name="Park D."/>
            <person name="Pearson M."/>
            <person name="Roberts A."/>
            <person name="Saif S."/>
            <person name="Shea T."/>
            <person name="Shenoy N."/>
            <person name="Sisk P."/>
            <person name="Stolte C."/>
            <person name="Sykes S."/>
            <person name="Walk T."/>
            <person name="White J."/>
            <person name="Yandava C."/>
            <person name="Klein B."/>
            <person name="McEwen J.G."/>
            <person name="Puccia R."/>
            <person name="Goldman G.H."/>
            <person name="Felipe M.S."/>
            <person name="Nino-Vega G."/>
            <person name="San-Blas G."/>
            <person name="Taylor J."/>
            <person name="Mendoza L."/>
            <person name="Galagan J."/>
            <person name="Nusbaum C."/>
            <person name="Birren B."/>
        </authorList>
    </citation>
    <scope>NUCLEOTIDE SEQUENCE [LARGE SCALE GENOMIC DNA]</scope>
    <source>
        <strain evidence="2">H88</strain>
    </source>
</reference>
<organism evidence="2">
    <name type="scientific">Ajellomyces capsulatus (strain H88)</name>
    <name type="common">Darling's disease fungus</name>
    <name type="synonym">Histoplasma capsulatum</name>
    <dbReference type="NCBI Taxonomy" id="544711"/>
    <lineage>
        <taxon>Eukaryota</taxon>
        <taxon>Fungi</taxon>
        <taxon>Dikarya</taxon>
        <taxon>Ascomycota</taxon>
        <taxon>Pezizomycotina</taxon>
        <taxon>Eurotiomycetes</taxon>
        <taxon>Eurotiomycetidae</taxon>
        <taxon>Onygenales</taxon>
        <taxon>Ajellomycetaceae</taxon>
        <taxon>Histoplasma</taxon>
    </lineage>
</organism>
<proteinExistence type="predicted"/>
<accession>F0U642</accession>
<evidence type="ECO:0000313" key="2">
    <source>
        <dbReference type="Proteomes" id="UP000008142"/>
    </source>
</evidence>
<sequence length="47" mass="5220">MSTVHTMLCQVSAASEVIYQTYEMLYRELGGGKLESRVKLHAGDTKS</sequence>
<dbReference type="EMBL" id="DS990636">
    <property type="protein sequence ID" value="EGC42225.1"/>
    <property type="molecule type" value="Genomic_DNA"/>
</dbReference>
<name>F0U642_AJEC8</name>
<dbReference type="HOGENOM" id="CLU_3175258_0_0_1"/>
<dbReference type="AlphaFoldDB" id="F0U642"/>
<dbReference type="Proteomes" id="UP000008142">
    <property type="component" value="Unassembled WGS sequence"/>
</dbReference>
<evidence type="ECO:0000313" key="1">
    <source>
        <dbReference type="EMBL" id="EGC42225.1"/>
    </source>
</evidence>